<comment type="similarity">
    <text evidence="2">Belongs to the TMEM14 family.</text>
</comment>
<comment type="caution">
    <text evidence="7">The sequence shown here is derived from an EMBL/GenBank/DDBJ whole genome shotgun (WGS) entry which is preliminary data.</text>
</comment>
<evidence type="ECO:0000256" key="6">
    <source>
        <dbReference type="SAM" id="Phobius"/>
    </source>
</evidence>
<keyword evidence="5 6" id="KW-0472">Membrane</keyword>
<keyword evidence="3 6" id="KW-0812">Transmembrane</keyword>
<dbReference type="Proteomes" id="UP001107558">
    <property type="component" value="Chromosome 4"/>
</dbReference>
<evidence type="ECO:0008006" key="9">
    <source>
        <dbReference type="Google" id="ProtNLM"/>
    </source>
</evidence>
<dbReference type="EMBL" id="JADBJN010000004">
    <property type="protein sequence ID" value="KAG5667978.1"/>
    <property type="molecule type" value="Genomic_DNA"/>
</dbReference>
<comment type="subcellular location">
    <subcellularLocation>
        <location evidence="1">Membrane</location>
    </subcellularLocation>
</comment>
<dbReference type="PANTHER" id="PTHR12668">
    <property type="entry name" value="TRANSMEMBRANE PROTEIN 14, 15"/>
    <property type="match status" value="1"/>
</dbReference>
<feature type="transmembrane region" description="Helical" evidence="6">
    <location>
        <begin position="79"/>
        <end position="102"/>
    </location>
</feature>
<dbReference type="Pfam" id="PF03647">
    <property type="entry name" value="Tmemb_14"/>
    <property type="match status" value="1"/>
</dbReference>
<gene>
    <name evidence="7" type="ORF">PVAND_015936</name>
</gene>
<evidence type="ECO:0000256" key="3">
    <source>
        <dbReference type="ARBA" id="ARBA00022692"/>
    </source>
</evidence>
<reference evidence="7" key="1">
    <citation type="submission" date="2021-03" db="EMBL/GenBank/DDBJ databases">
        <title>Chromosome level genome of the anhydrobiotic midge Polypedilum vanderplanki.</title>
        <authorList>
            <person name="Yoshida Y."/>
            <person name="Kikawada T."/>
            <person name="Gusev O."/>
        </authorList>
    </citation>
    <scope>NUCLEOTIDE SEQUENCE</scope>
    <source>
        <strain evidence="7">NIAS01</strain>
        <tissue evidence="7">Whole body or cell culture</tissue>
    </source>
</reference>
<name>A0A9J6BE47_POLVA</name>
<accession>A0A9J6BE47</accession>
<dbReference type="AlphaFoldDB" id="A0A9J6BE47"/>
<dbReference type="GO" id="GO:0031966">
    <property type="term" value="C:mitochondrial membrane"/>
    <property type="evidence" value="ECO:0007669"/>
    <property type="project" value="TreeGrafter"/>
</dbReference>
<evidence type="ECO:0000313" key="8">
    <source>
        <dbReference type="Proteomes" id="UP001107558"/>
    </source>
</evidence>
<keyword evidence="4 6" id="KW-1133">Transmembrane helix</keyword>
<evidence type="ECO:0000256" key="1">
    <source>
        <dbReference type="ARBA" id="ARBA00004370"/>
    </source>
</evidence>
<dbReference type="Gene3D" id="1.10.10.1740">
    <property type="entry name" value="Transmembrane protein 14-like"/>
    <property type="match status" value="1"/>
</dbReference>
<dbReference type="InterPro" id="IPR044890">
    <property type="entry name" value="TMEM14_sf"/>
</dbReference>
<sequence length="108" mass="11385">MDFLGYAYSALVASGGIMGYMKAQSIPSLAAGLTFGALLAGGAYLNSADVPRPTFQFLTATALGSLMGYRFYNSGKFMPAGVVFVASLAVVIRDLVVFRQYLPVIGDK</sequence>
<evidence type="ECO:0000256" key="4">
    <source>
        <dbReference type="ARBA" id="ARBA00022989"/>
    </source>
</evidence>
<dbReference type="PANTHER" id="PTHR12668:SF43">
    <property type="entry name" value="TRANSMEMBRANE PROTEIN 14 HOMOLOG"/>
    <property type="match status" value="1"/>
</dbReference>
<feature type="transmembrane region" description="Helical" evidence="6">
    <location>
        <begin position="30"/>
        <end position="48"/>
    </location>
</feature>
<evidence type="ECO:0000256" key="5">
    <source>
        <dbReference type="ARBA" id="ARBA00023136"/>
    </source>
</evidence>
<organism evidence="7 8">
    <name type="scientific">Polypedilum vanderplanki</name>
    <name type="common">Sleeping chironomid midge</name>
    <dbReference type="NCBI Taxonomy" id="319348"/>
    <lineage>
        <taxon>Eukaryota</taxon>
        <taxon>Metazoa</taxon>
        <taxon>Ecdysozoa</taxon>
        <taxon>Arthropoda</taxon>
        <taxon>Hexapoda</taxon>
        <taxon>Insecta</taxon>
        <taxon>Pterygota</taxon>
        <taxon>Neoptera</taxon>
        <taxon>Endopterygota</taxon>
        <taxon>Diptera</taxon>
        <taxon>Nematocera</taxon>
        <taxon>Chironomoidea</taxon>
        <taxon>Chironomidae</taxon>
        <taxon>Chironominae</taxon>
        <taxon>Polypedilum</taxon>
        <taxon>Polypedilum</taxon>
    </lineage>
</organism>
<dbReference type="GO" id="GO:0070453">
    <property type="term" value="P:regulation of heme biosynthetic process"/>
    <property type="evidence" value="ECO:0007669"/>
    <property type="project" value="TreeGrafter"/>
</dbReference>
<evidence type="ECO:0000313" key="7">
    <source>
        <dbReference type="EMBL" id="KAG5667978.1"/>
    </source>
</evidence>
<evidence type="ECO:0000256" key="2">
    <source>
        <dbReference type="ARBA" id="ARBA00007590"/>
    </source>
</evidence>
<dbReference type="OrthoDB" id="5620at2759"/>
<proteinExistence type="inferred from homology"/>
<keyword evidence="8" id="KW-1185">Reference proteome</keyword>
<protein>
    <recommendedName>
        <fullName evidence="9">Transmembrane protein 14C</fullName>
    </recommendedName>
</protein>
<dbReference type="InterPro" id="IPR005349">
    <property type="entry name" value="TMEM14"/>
</dbReference>